<dbReference type="PANTHER" id="PTHR11931">
    <property type="entry name" value="PHOSPHOGLYCERATE MUTASE"/>
    <property type="match status" value="1"/>
</dbReference>
<keyword evidence="5 6" id="KW-0413">Isomerase</keyword>
<dbReference type="PROSITE" id="PS00175">
    <property type="entry name" value="PG_MUTASE"/>
    <property type="match status" value="1"/>
</dbReference>
<evidence type="ECO:0000256" key="1">
    <source>
        <dbReference type="ARBA" id="ARBA00000380"/>
    </source>
</evidence>
<comment type="subunit">
    <text evidence="6">Homodimer.</text>
</comment>
<dbReference type="InterPro" id="IPR001345">
    <property type="entry name" value="PG/BPGM_mutase_AS"/>
</dbReference>
<dbReference type="AlphaFoldDB" id="A0A3S5HNY5"/>
<feature type="active site" description="Proton donor/acceptor" evidence="6 7">
    <location>
        <position position="89"/>
    </location>
</feature>
<dbReference type="UniPathway" id="UPA00109">
    <property type="reaction ID" value="UER00186"/>
</dbReference>
<feature type="binding site" evidence="6 8">
    <location>
        <begin position="89"/>
        <end position="92"/>
    </location>
    <ligand>
        <name>substrate</name>
    </ligand>
</feature>
<dbReference type="GO" id="GO:0004619">
    <property type="term" value="F:phosphoglycerate mutase activity"/>
    <property type="evidence" value="ECO:0007669"/>
    <property type="project" value="UniProtKB-UniRule"/>
</dbReference>
<dbReference type="GO" id="GO:0006096">
    <property type="term" value="P:glycolytic process"/>
    <property type="evidence" value="ECO:0007669"/>
    <property type="project" value="UniProtKB-UniRule"/>
</dbReference>
<dbReference type="InterPro" id="IPR013078">
    <property type="entry name" value="His_Pase_superF_clade-1"/>
</dbReference>
<accession>A0A3S5HNY5</accession>
<evidence type="ECO:0000256" key="9">
    <source>
        <dbReference type="PIRSR" id="PIRSR613078-3"/>
    </source>
</evidence>
<dbReference type="KEGG" id="aade:C3B56_00321"/>
<dbReference type="PIRSF" id="PIRSF000709">
    <property type="entry name" value="6PFK_2-Ptase"/>
    <property type="match status" value="1"/>
</dbReference>
<dbReference type="InterPro" id="IPR029033">
    <property type="entry name" value="His_PPase_superfam"/>
</dbReference>
<dbReference type="CDD" id="cd07067">
    <property type="entry name" value="HP_PGM_like"/>
    <property type="match status" value="1"/>
</dbReference>
<evidence type="ECO:0000256" key="10">
    <source>
        <dbReference type="RuleBase" id="RU004512"/>
    </source>
</evidence>
<evidence type="ECO:0000256" key="5">
    <source>
        <dbReference type="ARBA" id="ARBA00023235"/>
    </source>
</evidence>
<proteinExistence type="inferred from homology"/>
<dbReference type="EC" id="5.4.2.11" evidence="6 10"/>
<comment type="pathway">
    <text evidence="6 10">Carbohydrate degradation; glycolysis; pyruvate from D-glyceraldehyde 3-phosphate: step 3/5.</text>
</comment>
<feature type="binding site" evidence="6 8">
    <location>
        <position position="62"/>
    </location>
    <ligand>
        <name>substrate</name>
    </ligand>
</feature>
<protein>
    <recommendedName>
        <fullName evidence="6 10">2,3-bisphosphoglycerate-dependent phosphoglycerate mutase</fullName>
        <shortName evidence="6">BPG-dependent PGAM</shortName>
        <shortName evidence="6">PGAM</shortName>
        <shortName evidence="6">Phosphoglyceromutase</shortName>
        <shortName evidence="6">dPGM</shortName>
        <ecNumber evidence="6 10">5.4.2.11</ecNumber>
    </recommendedName>
</protein>
<dbReference type="Gene3D" id="3.40.50.1240">
    <property type="entry name" value="Phosphoglycerate mutase-like"/>
    <property type="match status" value="1"/>
</dbReference>
<feature type="binding site" evidence="6 8">
    <location>
        <begin position="23"/>
        <end position="24"/>
    </location>
    <ligand>
        <name>substrate</name>
    </ligand>
</feature>
<dbReference type="Pfam" id="PF00300">
    <property type="entry name" value="His_Phos_1"/>
    <property type="match status" value="1"/>
</dbReference>
<feature type="binding site" evidence="6 8">
    <location>
        <begin position="10"/>
        <end position="17"/>
    </location>
    <ligand>
        <name>substrate</name>
    </ligand>
</feature>
<evidence type="ECO:0000256" key="7">
    <source>
        <dbReference type="PIRSR" id="PIRSR613078-1"/>
    </source>
</evidence>
<feature type="site" description="Transition state stabilizer" evidence="6 9">
    <location>
        <position position="184"/>
    </location>
</feature>
<comment type="catalytic activity">
    <reaction evidence="1 6 10">
        <text>(2R)-2-phosphoglycerate = (2R)-3-phosphoglycerate</text>
        <dbReference type="Rhea" id="RHEA:15901"/>
        <dbReference type="ChEBI" id="CHEBI:58272"/>
        <dbReference type="ChEBI" id="CHEBI:58289"/>
        <dbReference type="EC" id="5.4.2.11"/>
    </reaction>
</comment>
<feature type="binding site" evidence="6 8">
    <location>
        <begin position="185"/>
        <end position="186"/>
    </location>
    <ligand>
        <name>substrate</name>
    </ligand>
</feature>
<dbReference type="NCBIfam" id="TIGR01258">
    <property type="entry name" value="pgm_1"/>
    <property type="match status" value="1"/>
</dbReference>
<dbReference type="RefSeq" id="WP_126071678.1">
    <property type="nucleotide sequence ID" value="NZ_CP026513.1"/>
</dbReference>
<reference evidence="11 12" key="1">
    <citation type="journal article" date="2018" name="Genome Biol. Evol.">
        <title>Partnering With a Pest: Genomes of Hemlock Woolly Adelgid Symbionts Reveal Atypical Nutritional Provisioning Patterns in Dual-Obligate Bacteria.</title>
        <authorList>
            <person name="Weglarz K.M."/>
            <person name="Havill N.P."/>
            <person name="Burke G.R."/>
            <person name="von Dohlen C.D."/>
        </authorList>
    </citation>
    <scope>NUCLEOTIDE SEQUENCE [LARGE SCALE GENOMIC DNA]</scope>
    <source>
        <strain evidence="11">ENA</strain>
    </source>
</reference>
<keyword evidence="12" id="KW-1185">Reference proteome</keyword>
<dbReference type="EMBL" id="CP026513">
    <property type="protein sequence ID" value="AZP36402.1"/>
    <property type="molecule type" value="Genomic_DNA"/>
</dbReference>
<evidence type="ECO:0000313" key="11">
    <source>
        <dbReference type="EMBL" id="AZP36402.1"/>
    </source>
</evidence>
<dbReference type="NCBIfam" id="NF010713">
    <property type="entry name" value="PRK14115.1"/>
    <property type="match status" value="1"/>
</dbReference>
<evidence type="ECO:0000256" key="3">
    <source>
        <dbReference type="ARBA" id="ARBA00022432"/>
    </source>
</evidence>
<dbReference type="GO" id="GO:0006094">
    <property type="term" value="P:gluconeogenesis"/>
    <property type="evidence" value="ECO:0007669"/>
    <property type="project" value="UniProtKB-UniRule"/>
</dbReference>
<feature type="binding site" evidence="6 8">
    <location>
        <position position="100"/>
    </location>
    <ligand>
        <name>substrate</name>
    </ligand>
</feature>
<evidence type="ECO:0000256" key="4">
    <source>
        <dbReference type="ARBA" id="ARBA00023152"/>
    </source>
</evidence>
<feature type="binding site" evidence="6 8">
    <location>
        <begin position="116"/>
        <end position="117"/>
    </location>
    <ligand>
        <name>substrate</name>
    </ligand>
</feature>
<dbReference type="Proteomes" id="UP000274458">
    <property type="component" value="Chromosome"/>
</dbReference>
<dbReference type="OrthoDB" id="9781415at2"/>
<dbReference type="SMART" id="SM00855">
    <property type="entry name" value="PGAM"/>
    <property type="match status" value="1"/>
</dbReference>
<evidence type="ECO:0000313" key="12">
    <source>
        <dbReference type="Proteomes" id="UP000274458"/>
    </source>
</evidence>
<dbReference type="SUPFAM" id="SSF53254">
    <property type="entry name" value="Phosphoglycerate mutase-like"/>
    <property type="match status" value="1"/>
</dbReference>
<evidence type="ECO:0000256" key="6">
    <source>
        <dbReference type="HAMAP-Rule" id="MF_01039"/>
    </source>
</evidence>
<evidence type="ECO:0000256" key="8">
    <source>
        <dbReference type="PIRSR" id="PIRSR613078-2"/>
    </source>
</evidence>
<sequence length="233" mass="27924">MSLIKLVLIRHGESEWNKKNKFTGWYDVELSNNGILEAKKAGKYLNKLGFKFNISYTSILKRAICTLWYILKELNLTWIPVNKTWRLNERHYGSLQGLNKKKTSKIFSIEKVNKWRRSFKEIPPKINILNPKFTGYDNKYYKLNQKKIPFSESLHMTYKRVLPYWKKYIFKNIKMKKNILVVAHGNSLRSLVKYLHNFNDKEIVKIEIPTGKPLIYEFNNNFKIKNCYYINNK</sequence>
<dbReference type="HAMAP" id="MF_01039">
    <property type="entry name" value="PGAM_GpmA"/>
    <property type="match status" value="1"/>
</dbReference>
<gene>
    <name evidence="6 11" type="primary">gpmA</name>
    <name evidence="11" type="ORF">C3B56_00321</name>
</gene>
<dbReference type="FunFam" id="3.40.50.1240:FF:000003">
    <property type="entry name" value="2,3-bisphosphoglycerate-dependent phosphoglycerate mutase"/>
    <property type="match status" value="1"/>
</dbReference>
<comment type="similarity">
    <text evidence="2 6">Belongs to the phosphoglycerate mutase family. BPG-dependent PGAM subfamily.</text>
</comment>
<keyword evidence="3 6" id="KW-0312">Gluconeogenesis</keyword>
<evidence type="ECO:0000256" key="2">
    <source>
        <dbReference type="ARBA" id="ARBA00006717"/>
    </source>
</evidence>
<organism evidence="11 12">
    <name type="scientific">Candidatus Annandia adelgestsuga</name>
    <dbReference type="NCBI Taxonomy" id="1302411"/>
    <lineage>
        <taxon>Bacteria</taxon>
        <taxon>Pseudomonadati</taxon>
        <taxon>Pseudomonadota</taxon>
        <taxon>Gammaproteobacteria</taxon>
        <taxon>Enterobacterales</taxon>
        <taxon>Enterobacteriaceae</taxon>
        <taxon>Candidatus Annandia</taxon>
    </lineage>
</organism>
<name>A0A3S5HNY5_9ENTR</name>
<feature type="active site" description="Tele-phosphohistidine intermediate" evidence="6 7">
    <location>
        <position position="11"/>
    </location>
</feature>
<keyword evidence="4 6" id="KW-0324">Glycolysis</keyword>
<dbReference type="InterPro" id="IPR005952">
    <property type="entry name" value="Phosphogly_mut1"/>
</dbReference>
<comment type="function">
    <text evidence="6 10">Catalyzes the interconversion of 2-phosphoglycerate and 3-phosphoglycerate.</text>
</comment>